<dbReference type="SUPFAM" id="SSF51011">
    <property type="entry name" value="Glycosyl hydrolase domain"/>
    <property type="match status" value="1"/>
</dbReference>
<evidence type="ECO:0000256" key="6">
    <source>
        <dbReference type="SAM" id="SignalP"/>
    </source>
</evidence>
<sequence length="544" mass="59539">MTLPRRGRRPRALAAALLVLLALGGALTASEHGVPRAVGEPVTVWLTTTDDKGGRHVVRGLEKQRPFVFREGTGGPGVRLGVDEHSRFQPFTGGGASFTDSAAWLLNSSGALPRATREKVMRRLFSPEDGIGLSFLRNPMGASDLARYPYSYDDLPEGKSDPDLSGFSLRHDLADVVPLTRQALRLNPELTVMASPWSAPGWMKDSGRLRGGWLNARYYGTYARYFVKYLRGYRDQGIPVRYVTVQNEPTCCAGYPSMSWSGTSLHYFTKEELLPRLKAAGLSTKVLAHDWNWNTYQKYGAPTVDDPEVRRHPNFGGVAWHGYGSGIDRQQRTHSRYPGLPAFGTEHSGGDWVEDQQSADMHDIIDYSRNWARSVTKWSLALDQDQGPHSGGCGVCTGLVTVHHGDGQPGRVEYTVEFYTMGHLTKFVRPGARRIASTASEAVPNVAWRNPDGSKALIAYNESRRPRTVTLDWGGAHATYTLPGRTSATFTWSGAQGAAPPALGEQERRGGTGALAPRPAARRQRRAAGRRAQSVGSTPARSSP</sequence>
<comment type="similarity">
    <text evidence="1 4">Belongs to the glycosyl hydrolase 30 family.</text>
</comment>
<dbReference type="Gene3D" id="3.20.20.80">
    <property type="entry name" value="Glycosidases"/>
    <property type="match status" value="1"/>
</dbReference>
<dbReference type="RefSeq" id="WP_168543030.1">
    <property type="nucleotide sequence ID" value="NZ_JAAWWP010000022.1"/>
</dbReference>
<evidence type="ECO:0000259" key="7">
    <source>
        <dbReference type="Pfam" id="PF02055"/>
    </source>
</evidence>
<dbReference type="SUPFAM" id="SSF51445">
    <property type="entry name" value="(Trans)glycosidases"/>
    <property type="match status" value="1"/>
</dbReference>
<keyword evidence="3 4" id="KW-0378">Hydrolase</keyword>
<evidence type="ECO:0000256" key="2">
    <source>
        <dbReference type="ARBA" id="ARBA00022729"/>
    </source>
</evidence>
<feature type="domain" description="Glycosyl hydrolase family 30 TIM-barrel" evidence="7">
    <location>
        <begin position="93"/>
        <end position="390"/>
    </location>
</feature>
<dbReference type="Pfam" id="PF17189">
    <property type="entry name" value="Glyco_hydro_30C"/>
    <property type="match status" value="1"/>
</dbReference>
<feature type="domain" description="Glycosyl hydrolase family 30 beta sandwich" evidence="8">
    <location>
        <begin position="431"/>
        <end position="490"/>
    </location>
</feature>
<evidence type="ECO:0000259" key="8">
    <source>
        <dbReference type="Pfam" id="PF17189"/>
    </source>
</evidence>
<evidence type="ECO:0000313" key="9">
    <source>
        <dbReference type="EMBL" id="NKI44778.1"/>
    </source>
</evidence>
<evidence type="ECO:0000313" key="10">
    <source>
        <dbReference type="Proteomes" id="UP000772196"/>
    </source>
</evidence>
<dbReference type="PANTHER" id="PTHR11069">
    <property type="entry name" value="GLUCOSYLCERAMIDASE"/>
    <property type="match status" value="1"/>
</dbReference>
<feature type="region of interest" description="Disordered" evidence="5">
    <location>
        <begin position="493"/>
        <end position="544"/>
    </location>
</feature>
<dbReference type="InterPro" id="IPR001139">
    <property type="entry name" value="Glyco_hydro_30"/>
</dbReference>
<dbReference type="PANTHER" id="PTHR11069:SF23">
    <property type="entry name" value="LYSOSOMAL ACID GLUCOSYLCERAMIDASE"/>
    <property type="match status" value="1"/>
</dbReference>
<evidence type="ECO:0000256" key="1">
    <source>
        <dbReference type="ARBA" id="ARBA00005382"/>
    </source>
</evidence>
<evidence type="ECO:0000256" key="3">
    <source>
        <dbReference type="ARBA" id="ARBA00022801"/>
    </source>
</evidence>
<dbReference type="Proteomes" id="UP000772196">
    <property type="component" value="Unassembled WGS sequence"/>
</dbReference>
<dbReference type="EMBL" id="JAAWWP010000022">
    <property type="protein sequence ID" value="NKI44778.1"/>
    <property type="molecule type" value="Genomic_DNA"/>
</dbReference>
<feature type="chain" id="PRO_5046915116" evidence="6">
    <location>
        <begin position="29"/>
        <end position="544"/>
    </location>
</feature>
<dbReference type="InterPro" id="IPR017853">
    <property type="entry name" value="GH"/>
</dbReference>
<proteinExistence type="inferred from homology"/>
<dbReference type="InterPro" id="IPR013780">
    <property type="entry name" value="Glyco_hydro_b"/>
</dbReference>
<dbReference type="InterPro" id="IPR033452">
    <property type="entry name" value="GH30_C"/>
</dbReference>
<gene>
    <name evidence="9" type="ORF">HFV08_26765</name>
</gene>
<dbReference type="InterPro" id="IPR033453">
    <property type="entry name" value="Glyco_hydro_30_TIM-barrel"/>
</dbReference>
<comment type="caution">
    <text evidence="9">The sequence shown here is derived from an EMBL/GenBank/DDBJ whole genome shotgun (WGS) entry which is preliminary data.</text>
</comment>
<evidence type="ECO:0000256" key="5">
    <source>
        <dbReference type="SAM" id="MobiDB-lite"/>
    </source>
</evidence>
<keyword evidence="2 6" id="KW-0732">Signal</keyword>
<reference evidence="9 10" key="1">
    <citation type="submission" date="2020-04" db="EMBL/GenBank/DDBJ databases">
        <title>Phylogenetic Diversity and Antibacterial Activity against Ralstonia solanacearum of Endophytic Actinomycete Isolated from Moss.</title>
        <authorList>
            <person name="Zhuang X."/>
        </authorList>
    </citation>
    <scope>NUCLEOTIDE SEQUENCE [LARGE SCALE GENOMIC DNA]</scope>
    <source>
        <strain evidence="9 10">LD120</strain>
    </source>
</reference>
<protein>
    <submittedName>
        <fullName evidence="9">Glucosylceramidase</fullName>
    </submittedName>
</protein>
<dbReference type="Pfam" id="PF02055">
    <property type="entry name" value="Glyco_hydro_30"/>
    <property type="match status" value="1"/>
</dbReference>
<keyword evidence="10" id="KW-1185">Reference proteome</keyword>
<keyword evidence="4" id="KW-0326">Glycosidase</keyword>
<accession>A0ABX1H9N9</accession>
<feature type="signal peptide" evidence="6">
    <location>
        <begin position="1"/>
        <end position="28"/>
    </location>
</feature>
<feature type="compositionally biased region" description="Polar residues" evidence="5">
    <location>
        <begin position="534"/>
        <end position="544"/>
    </location>
</feature>
<dbReference type="Gene3D" id="2.60.40.1180">
    <property type="entry name" value="Golgi alpha-mannosidase II"/>
    <property type="match status" value="1"/>
</dbReference>
<name>A0ABX1H9N9_9ACTN</name>
<evidence type="ECO:0000256" key="4">
    <source>
        <dbReference type="RuleBase" id="RU361188"/>
    </source>
</evidence>
<feature type="compositionally biased region" description="Basic residues" evidence="5">
    <location>
        <begin position="520"/>
        <end position="529"/>
    </location>
</feature>
<organism evidence="9 10">
    <name type="scientific">Streptomyces physcomitrii</name>
    <dbReference type="NCBI Taxonomy" id="2724184"/>
    <lineage>
        <taxon>Bacteria</taxon>
        <taxon>Bacillati</taxon>
        <taxon>Actinomycetota</taxon>
        <taxon>Actinomycetes</taxon>
        <taxon>Kitasatosporales</taxon>
        <taxon>Streptomycetaceae</taxon>
        <taxon>Streptomyces</taxon>
    </lineage>
</organism>